<accession>W0RNI6</accession>
<evidence type="ECO:0000313" key="3">
    <source>
        <dbReference type="Proteomes" id="UP000019151"/>
    </source>
</evidence>
<organism evidence="2 3">
    <name type="scientific">Gemmatirosa kalamazoonensis</name>
    <dbReference type="NCBI Taxonomy" id="861299"/>
    <lineage>
        <taxon>Bacteria</taxon>
        <taxon>Pseudomonadati</taxon>
        <taxon>Gemmatimonadota</taxon>
        <taxon>Gemmatimonadia</taxon>
        <taxon>Gemmatimonadales</taxon>
        <taxon>Gemmatimonadaceae</taxon>
        <taxon>Gemmatirosa</taxon>
    </lineage>
</organism>
<sequence length="199" mass="21240">MRASREITLQCPVCGTWFSAAAPEESDARARTSTDFHRRVDGPEPVAYLVALCGACGFAGPRDDFACDVVTGASTAALDGVMASRGDRVAASEKYEAAADIAARRGDGDAAVADLLLRAAWCCIDEGDVEAERFFRRRAARTFERALALYDEVARERRAVVTYLVGELWRRAGDAARARARGSTASPTRSSTRPGSGGS</sequence>
<dbReference type="InterPro" id="IPR018708">
    <property type="entry name" value="DUF2225"/>
</dbReference>
<dbReference type="HOGENOM" id="CLU_074582_1_0_0"/>
<keyword evidence="2" id="KW-0614">Plasmid</keyword>
<protein>
    <recommendedName>
        <fullName evidence="4">DUF2225 domain-containing protein</fullName>
    </recommendedName>
</protein>
<dbReference type="Pfam" id="PF09986">
    <property type="entry name" value="DUF2225"/>
    <property type="match status" value="1"/>
</dbReference>
<dbReference type="InParanoid" id="W0RNI6"/>
<reference evidence="2 3" key="1">
    <citation type="journal article" date="2014" name="Genome Announc.">
        <title>Genome Sequence and Methylome of Soil Bacterium Gemmatirosa kalamazoonensis KBS708T, a Member of the Rarely Cultivated Gemmatimonadetes Phylum.</title>
        <authorList>
            <person name="Debruyn J.M."/>
            <person name="Radosevich M."/>
            <person name="Wommack K.E."/>
            <person name="Polson S.W."/>
            <person name="Hauser L.J."/>
            <person name="Fawaz M.N."/>
            <person name="Korlach J."/>
            <person name="Tsai Y.C."/>
        </authorList>
    </citation>
    <scope>NUCLEOTIDE SEQUENCE [LARGE SCALE GENOMIC DNA]</scope>
    <source>
        <strain evidence="2 3">KBS708</strain>
        <plasmid evidence="3">Plasmid 1</plasmid>
    </source>
</reference>
<dbReference type="KEGG" id="gba:J421_5044"/>
<evidence type="ECO:0000313" key="2">
    <source>
        <dbReference type="EMBL" id="AHG92579.1"/>
    </source>
</evidence>
<geneLocation type="plasmid" evidence="2 3">
    <name>1</name>
</geneLocation>
<feature type="compositionally biased region" description="Low complexity" evidence="1">
    <location>
        <begin position="181"/>
        <end position="199"/>
    </location>
</feature>
<proteinExistence type="predicted"/>
<dbReference type="AlphaFoldDB" id="W0RNI6"/>
<evidence type="ECO:0000256" key="1">
    <source>
        <dbReference type="SAM" id="MobiDB-lite"/>
    </source>
</evidence>
<evidence type="ECO:0008006" key="4">
    <source>
        <dbReference type="Google" id="ProtNLM"/>
    </source>
</evidence>
<gene>
    <name evidence="2" type="ORF">J421_5044</name>
</gene>
<dbReference type="OrthoDB" id="9780343at2"/>
<dbReference type="PATRIC" id="fig|861299.3.peg.5097"/>
<dbReference type="Proteomes" id="UP000019151">
    <property type="component" value="Plasmid 1"/>
</dbReference>
<dbReference type="RefSeq" id="WP_158508899.1">
    <property type="nucleotide sequence ID" value="NZ_CP007129.1"/>
</dbReference>
<name>W0RNI6_9BACT</name>
<feature type="region of interest" description="Disordered" evidence="1">
    <location>
        <begin position="179"/>
        <end position="199"/>
    </location>
</feature>
<dbReference type="EMBL" id="CP007129">
    <property type="protein sequence ID" value="AHG92579.1"/>
    <property type="molecule type" value="Genomic_DNA"/>
</dbReference>
<keyword evidence="3" id="KW-1185">Reference proteome</keyword>